<organism evidence="1">
    <name type="scientific">bioreactor metagenome</name>
    <dbReference type="NCBI Taxonomy" id="1076179"/>
    <lineage>
        <taxon>unclassified sequences</taxon>
        <taxon>metagenomes</taxon>
        <taxon>ecological metagenomes</taxon>
    </lineage>
</organism>
<dbReference type="EMBL" id="VSSQ01105377">
    <property type="protein sequence ID" value="MPN45449.1"/>
    <property type="molecule type" value="Genomic_DNA"/>
</dbReference>
<gene>
    <name evidence="1" type="ORF">SDC9_193016</name>
</gene>
<reference evidence="1" key="1">
    <citation type="submission" date="2019-08" db="EMBL/GenBank/DDBJ databases">
        <authorList>
            <person name="Kucharzyk K."/>
            <person name="Murdoch R.W."/>
            <person name="Higgins S."/>
            <person name="Loffler F."/>
        </authorList>
    </citation>
    <scope>NUCLEOTIDE SEQUENCE</scope>
</reference>
<proteinExistence type="predicted"/>
<dbReference type="AlphaFoldDB" id="A0A645I4S4"/>
<protein>
    <submittedName>
        <fullName evidence="1">Uncharacterized protein</fullName>
    </submittedName>
</protein>
<name>A0A645I4S4_9ZZZZ</name>
<sequence length="83" mass="8427">MVGIEAALISAAVGPGINPRTLTLSGDEVSLVFIAVGICKGALSGLDILGELSLVYIAQAGICHFTGTITQKIFNIADINVAV</sequence>
<evidence type="ECO:0000313" key="1">
    <source>
        <dbReference type="EMBL" id="MPN45449.1"/>
    </source>
</evidence>
<accession>A0A645I4S4</accession>
<comment type="caution">
    <text evidence="1">The sequence shown here is derived from an EMBL/GenBank/DDBJ whole genome shotgun (WGS) entry which is preliminary data.</text>
</comment>